<dbReference type="eggNOG" id="COG0446">
    <property type="taxonomic scope" value="Bacteria"/>
</dbReference>
<dbReference type="GO" id="GO:0071949">
    <property type="term" value="F:FAD binding"/>
    <property type="evidence" value="ECO:0007669"/>
    <property type="project" value="TreeGrafter"/>
</dbReference>
<keyword evidence="1" id="KW-0812">Transmembrane</keyword>
<accession>A0A226WM43</accession>
<dbReference type="GO" id="GO:0070221">
    <property type="term" value="P:sulfide oxidation, using sulfide:quinone oxidoreductase"/>
    <property type="evidence" value="ECO:0007669"/>
    <property type="project" value="TreeGrafter"/>
</dbReference>
<keyword evidence="1" id="KW-0472">Membrane</keyword>
<comment type="caution">
    <text evidence="2">The sequence shown here is derived from an EMBL/GenBank/DDBJ whole genome shotgun (WGS) entry which is preliminary data.</text>
</comment>
<protein>
    <submittedName>
        <fullName evidence="2">FAD-dependent pyridine nucleotide-disulfide oxidoreductase</fullName>
    </submittedName>
</protein>
<proteinExistence type="predicted"/>
<gene>
    <name evidence="2" type="ORF">BSU04_42330</name>
</gene>
<evidence type="ECO:0000313" key="2">
    <source>
        <dbReference type="EMBL" id="OXC72264.1"/>
    </source>
</evidence>
<dbReference type="AlphaFoldDB" id="A0A226WM43"/>
<sequence>MNAASSGNTETFDVVVIGGGAAGIGVTASLLRRRPDLRIAIIEPGDRHFYQPAWTLVGGGAFNIDDTVRPMSSVWRNLVTAASCCRPSRLIRPCRAPSPGI</sequence>
<dbReference type="InterPro" id="IPR036188">
    <property type="entry name" value="FAD/NAD-bd_sf"/>
</dbReference>
<dbReference type="PANTHER" id="PTHR10632:SF2">
    <property type="entry name" value="SULFIDE:QUINONE OXIDOREDUCTASE, MITOCHONDRIAL"/>
    <property type="match status" value="1"/>
</dbReference>
<dbReference type="Pfam" id="PF05834">
    <property type="entry name" value="Lycopene_cycl"/>
    <property type="match status" value="1"/>
</dbReference>
<name>A0A226WM43_CABSO</name>
<organism evidence="2 3">
    <name type="scientific">Caballeronia sordidicola</name>
    <name type="common">Burkholderia sordidicola</name>
    <dbReference type="NCBI Taxonomy" id="196367"/>
    <lineage>
        <taxon>Bacteria</taxon>
        <taxon>Pseudomonadati</taxon>
        <taxon>Pseudomonadota</taxon>
        <taxon>Betaproteobacteria</taxon>
        <taxon>Burkholderiales</taxon>
        <taxon>Burkholderiaceae</taxon>
        <taxon>Caballeronia</taxon>
    </lineage>
</organism>
<dbReference type="InterPro" id="IPR015904">
    <property type="entry name" value="Sulphide_quinone_reductase"/>
</dbReference>
<evidence type="ECO:0000256" key="1">
    <source>
        <dbReference type="SAM" id="Phobius"/>
    </source>
</evidence>
<feature type="transmembrane region" description="Helical" evidence="1">
    <location>
        <begin position="12"/>
        <end position="31"/>
    </location>
</feature>
<dbReference type="EMBL" id="MTHB01000278">
    <property type="protein sequence ID" value="OXC72264.1"/>
    <property type="molecule type" value="Genomic_DNA"/>
</dbReference>
<evidence type="ECO:0000313" key="3">
    <source>
        <dbReference type="Proteomes" id="UP000214720"/>
    </source>
</evidence>
<dbReference type="GO" id="GO:0070224">
    <property type="term" value="F:sulfide:quinone oxidoreductase activity"/>
    <property type="evidence" value="ECO:0007669"/>
    <property type="project" value="TreeGrafter"/>
</dbReference>
<reference evidence="3" key="1">
    <citation type="submission" date="2017-01" db="EMBL/GenBank/DDBJ databases">
        <title>Genome Analysis of Deinococcus marmoris KOPRI26562.</title>
        <authorList>
            <person name="Kim J.H."/>
            <person name="Oh H.-M."/>
        </authorList>
    </citation>
    <scope>NUCLEOTIDE SEQUENCE [LARGE SCALE GENOMIC DNA]</scope>
    <source>
        <strain evidence="3">PAMC 26633</strain>
    </source>
</reference>
<dbReference type="Gene3D" id="3.50.50.60">
    <property type="entry name" value="FAD/NAD(P)-binding domain"/>
    <property type="match status" value="1"/>
</dbReference>
<keyword evidence="1" id="KW-1133">Transmembrane helix</keyword>
<dbReference type="SUPFAM" id="SSF51905">
    <property type="entry name" value="FAD/NAD(P)-binding domain"/>
    <property type="match status" value="1"/>
</dbReference>
<dbReference type="PANTHER" id="PTHR10632">
    <property type="entry name" value="SULFIDE:QUINONE OXIDOREDUCTASE"/>
    <property type="match status" value="1"/>
</dbReference>
<dbReference type="Proteomes" id="UP000214720">
    <property type="component" value="Unassembled WGS sequence"/>
</dbReference>